<evidence type="ECO:0000313" key="4">
    <source>
        <dbReference type="Proteomes" id="UP001597033"/>
    </source>
</evidence>
<dbReference type="Proteomes" id="UP001597033">
    <property type="component" value="Unassembled WGS sequence"/>
</dbReference>
<dbReference type="SFLD" id="SFLDS00003">
    <property type="entry name" value="Haloacid_Dehalogenase"/>
    <property type="match status" value="1"/>
</dbReference>
<proteinExistence type="predicted"/>
<organism evidence="3 4">
    <name type="scientific">Pseudoxanthomonas kaohsiungensis</name>
    <dbReference type="NCBI Taxonomy" id="283923"/>
    <lineage>
        <taxon>Bacteria</taxon>
        <taxon>Pseudomonadati</taxon>
        <taxon>Pseudomonadota</taxon>
        <taxon>Gammaproteobacteria</taxon>
        <taxon>Lysobacterales</taxon>
        <taxon>Lysobacteraceae</taxon>
        <taxon>Pseudoxanthomonas</taxon>
    </lineage>
</organism>
<evidence type="ECO:0000256" key="1">
    <source>
        <dbReference type="ARBA" id="ARBA00022801"/>
    </source>
</evidence>
<gene>
    <name evidence="3" type="ORF">ACFQ2N_16090</name>
</gene>
<reference evidence="4" key="1">
    <citation type="journal article" date="2019" name="Int. J. Syst. Evol. Microbiol.">
        <title>The Global Catalogue of Microorganisms (GCM) 10K type strain sequencing project: providing services to taxonomists for standard genome sequencing and annotation.</title>
        <authorList>
            <consortium name="The Broad Institute Genomics Platform"/>
            <consortium name="The Broad Institute Genome Sequencing Center for Infectious Disease"/>
            <person name="Wu L."/>
            <person name="Ma J."/>
        </authorList>
    </citation>
    <scope>NUCLEOTIDE SEQUENCE [LARGE SCALE GENOMIC DNA]</scope>
    <source>
        <strain evidence="4">CCUG 55854</strain>
    </source>
</reference>
<dbReference type="InterPro" id="IPR051540">
    <property type="entry name" value="S-2-haloacid_dehalogenase"/>
</dbReference>
<dbReference type="EC" id="3.1.3.-" evidence="3"/>
<dbReference type="Gene3D" id="3.40.50.1000">
    <property type="entry name" value="HAD superfamily/HAD-like"/>
    <property type="match status" value="1"/>
</dbReference>
<dbReference type="Pfam" id="PF00702">
    <property type="entry name" value="Hydrolase"/>
    <property type="match status" value="1"/>
</dbReference>
<dbReference type="PANTHER" id="PTHR43316:SF3">
    <property type="entry name" value="HALOACID DEHALOGENASE, TYPE II (AFU_ORTHOLOGUE AFUA_2G07750)-RELATED"/>
    <property type="match status" value="1"/>
</dbReference>
<dbReference type="NCBIfam" id="TIGR01549">
    <property type="entry name" value="HAD-SF-IA-v1"/>
    <property type="match status" value="1"/>
</dbReference>
<feature type="region of interest" description="Disordered" evidence="2">
    <location>
        <begin position="231"/>
        <end position="255"/>
    </location>
</feature>
<comment type="caution">
    <text evidence="3">The sequence shown here is derived from an EMBL/GenBank/DDBJ whole genome shotgun (WGS) entry which is preliminary data.</text>
</comment>
<protein>
    <submittedName>
        <fullName evidence="3">HAD family hydrolase</fullName>
        <ecNumber evidence="3">3.1.3.-</ecNumber>
    </submittedName>
</protein>
<dbReference type="InterPro" id="IPR023214">
    <property type="entry name" value="HAD_sf"/>
</dbReference>
<dbReference type="Gene3D" id="1.20.120.1600">
    <property type="match status" value="1"/>
</dbReference>
<dbReference type="PANTHER" id="PTHR43316">
    <property type="entry name" value="HYDROLASE, HALOACID DELAHOGENASE-RELATED"/>
    <property type="match status" value="1"/>
</dbReference>
<dbReference type="RefSeq" id="WP_162378281.1">
    <property type="nucleotide sequence ID" value="NZ_JBHTKN010000015.1"/>
</dbReference>
<name>A0ABW3M114_9GAMM</name>
<dbReference type="SFLD" id="SFLDG01129">
    <property type="entry name" value="C1.5:_HAD__Beta-PGM__Phosphata"/>
    <property type="match status" value="1"/>
</dbReference>
<evidence type="ECO:0000256" key="2">
    <source>
        <dbReference type="SAM" id="MobiDB-lite"/>
    </source>
</evidence>
<accession>A0ABW3M114</accession>
<dbReference type="InterPro" id="IPR006439">
    <property type="entry name" value="HAD-SF_hydro_IA"/>
</dbReference>
<feature type="compositionally biased region" description="Low complexity" evidence="2">
    <location>
        <begin position="234"/>
        <end position="247"/>
    </location>
</feature>
<dbReference type="EMBL" id="JBHTKN010000015">
    <property type="protein sequence ID" value="MFD1043873.1"/>
    <property type="molecule type" value="Genomic_DNA"/>
</dbReference>
<keyword evidence="4" id="KW-1185">Reference proteome</keyword>
<sequence length="255" mass="28026">MSFTVRAITLDLDDTLWPFAPIGARIDQVLHDWMLEHSPATAAMYPVAAMRELRERSFREHPHLHHDLSALRRLTLREALEASGASLDLLEPAYEAFYAARNQVEYYPDALDGLARIAARVPVAALSNGNADLERVGIAHLFAFQLGAREHGAAKPQASIFHAACARLGCGHGEVLHVGDHIEMDVAGAARAGLRSCWINREDRTWQHEEIVPDLQFTTLTALADWLDAHMPDRPTAPTAAAGAPARADNRDHAT</sequence>
<keyword evidence="1 3" id="KW-0378">Hydrolase</keyword>
<dbReference type="SUPFAM" id="SSF56784">
    <property type="entry name" value="HAD-like"/>
    <property type="match status" value="1"/>
</dbReference>
<dbReference type="GO" id="GO:0016787">
    <property type="term" value="F:hydrolase activity"/>
    <property type="evidence" value="ECO:0007669"/>
    <property type="project" value="UniProtKB-KW"/>
</dbReference>
<dbReference type="InterPro" id="IPR036412">
    <property type="entry name" value="HAD-like_sf"/>
</dbReference>
<evidence type="ECO:0000313" key="3">
    <source>
        <dbReference type="EMBL" id="MFD1043873.1"/>
    </source>
</evidence>